<dbReference type="InterPro" id="IPR055615">
    <property type="entry name" value="DUF7191"/>
</dbReference>
<accession>A0AAU8EHV7</accession>
<reference evidence="1" key="1">
    <citation type="submission" date="2024-05" db="EMBL/GenBank/DDBJ databases">
        <authorList>
            <person name="Su C."/>
        </authorList>
    </citation>
    <scope>NUCLEOTIDE SEQUENCE</scope>
</reference>
<evidence type="ECO:0000313" key="1">
    <source>
        <dbReference type="EMBL" id="XCH00406.1"/>
    </source>
</evidence>
<protein>
    <submittedName>
        <fullName evidence="1">Uncharacterized protein</fullName>
    </submittedName>
</protein>
<name>A0AAU8EHV7_9CAUD</name>
<dbReference type="Pfam" id="PF23821">
    <property type="entry name" value="DUF7191"/>
    <property type="match status" value="1"/>
</dbReference>
<dbReference type="EMBL" id="PP861117">
    <property type="protein sequence ID" value="XCH00406.1"/>
    <property type="molecule type" value="Genomic_DNA"/>
</dbReference>
<organism evidence="1">
    <name type="scientific">Synechococcus phage QB2</name>
    <dbReference type="NCBI Taxonomy" id="3159453"/>
    <lineage>
        <taxon>Viruses</taxon>
        <taxon>Duplodnaviria</taxon>
        <taxon>Heunggongvirae</taxon>
        <taxon>Uroviricota</taxon>
        <taxon>Caudoviricetes</taxon>
        <taxon>Pantevenvirales</taxon>
        <taxon>Kyanoviridae</taxon>
    </lineage>
</organism>
<proteinExistence type="predicted"/>
<sequence length="50" mass="5954">MSEPVTDLYEDMATLNALYEELCWDPEKPLEFKADFENDQITIKLKKEEE</sequence>